<evidence type="ECO:0000313" key="1">
    <source>
        <dbReference type="EMBL" id="MDA0136088.1"/>
    </source>
</evidence>
<dbReference type="Gene3D" id="2.40.180.10">
    <property type="entry name" value="Catalase core domain"/>
    <property type="match status" value="1"/>
</dbReference>
<name>A0ABT4RC29_9ACTN</name>
<gene>
    <name evidence="1" type="ORF">OJ962_01155</name>
</gene>
<evidence type="ECO:0008006" key="3">
    <source>
        <dbReference type="Google" id="ProtNLM"/>
    </source>
</evidence>
<dbReference type="EMBL" id="JAPCID010000001">
    <property type="protein sequence ID" value="MDA0136088.1"/>
    <property type="molecule type" value="Genomic_DNA"/>
</dbReference>
<dbReference type="RefSeq" id="WP_202954633.1">
    <property type="nucleotide sequence ID" value="NZ_JAPCID010000001.1"/>
</dbReference>
<accession>A0ABT4RC29</accession>
<proteinExistence type="predicted"/>
<comment type="caution">
    <text evidence="1">The sequence shown here is derived from an EMBL/GenBank/DDBJ whole genome shotgun (WGS) entry which is preliminary data.</text>
</comment>
<protein>
    <recommendedName>
        <fullName evidence="3">PNPLA domain-containing protein</fullName>
    </recommendedName>
</protein>
<sequence>MVRTTIARVGGTALGVLFAAGAALRRGKALHPSGVVFSARLVVPGAAAAPQAAELLSRPAEYAAVVRFSRGLGLPDRMPDLFGLALRVCDAYGEGEHQDLLLTTSTDRPVLHHIVLPTRDAQARPYTSATPFRAGGETFIVGALPSPESPRPAAGDQLTRLRAAAATGELRFALAVARPFRRFTPVAELWIEDELPPEYDAMLFQPGSGGGGLAPVGVINGMRRIAYPLAHRAWNRR</sequence>
<reference evidence="1" key="1">
    <citation type="submission" date="2022-10" db="EMBL/GenBank/DDBJ databases">
        <title>The WGS of Solirubrobacter sp. CPCC 204708.</title>
        <authorList>
            <person name="Jiang Z."/>
        </authorList>
    </citation>
    <scope>NUCLEOTIDE SEQUENCE</scope>
    <source>
        <strain evidence="1">CPCC 204708</strain>
    </source>
</reference>
<dbReference type="SUPFAM" id="SSF56634">
    <property type="entry name" value="Heme-dependent catalase-like"/>
    <property type="match status" value="1"/>
</dbReference>
<dbReference type="Proteomes" id="UP001147700">
    <property type="component" value="Unassembled WGS sequence"/>
</dbReference>
<keyword evidence="2" id="KW-1185">Reference proteome</keyword>
<dbReference type="InterPro" id="IPR020835">
    <property type="entry name" value="Catalase_sf"/>
</dbReference>
<organism evidence="1 2">
    <name type="scientific">Solirubrobacter deserti</name>
    <dbReference type="NCBI Taxonomy" id="2282478"/>
    <lineage>
        <taxon>Bacteria</taxon>
        <taxon>Bacillati</taxon>
        <taxon>Actinomycetota</taxon>
        <taxon>Thermoleophilia</taxon>
        <taxon>Solirubrobacterales</taxon>
        <taxon>Solirubrobacteraceae</taxon>
        <taxon>Solirubrobacter</taxon>
    </lineage>
</organism>
<evidence type="ECO:0000313" key="2">
    <source>
        <dbReference type="Proteomes" id="UP001147700"/>
    </source>
</evidence>